<reference evidence="2 3" key="1">
    <citation type="journal article" date="2016" name="Proc. Natl. Acad. Sci. U.S.A.">
        <title>Comparative genomics of biotechnologically important yeasts.</title>
        <authorList>
            <person name="Riley R."/>
            <person name="Haridas S."/>
            <person name="Wolfe K.H."/>
            <person name="Lopes M.R."/>
            <person name="Hittinger C.T."/>
            <person name="Goeker M."/>
            <person name="Salamov A.A."/>
            <person name="Wisecaver J.H."/>
            <person name="Long T.M."/>
            <person name="Calvey C.H."/>
            <person name="Aerts A.L."/>
            <person name="Barry K.W."/>
            <person name="Choi C."/>
            <person name="Clum A."/>
            <person name="Coughlan A.Y."/>
            <person name="Deshpande S."/>
            <person name="Douglass A.P."/>
            <person name="Hanson S.J."/>
            <person name="Klenk H.-P."/>
            <person name="LaButti K.M."/>
            <person name="Lapidus A."/>
            <person name="Lindquist E.A."/>
            <person name="Lipzen A.M."/>
            <person name="Meier-Kolthoff J.P."/>
            <person name="Ohm R.A."/>
            <person name="Otillar R.P."/>
            <person name="Pangilinan J.L."/>
            <person name="Peng Y."/>
            <person name="Rokas A."/>
            <person name="Rosa C.A."/>
            <person name="Scheuner C."/>
            <person name="Sibirny A.A."/>
            <person name="Slot J.C."/>
            <person name="Stielow J.B."/>
            <person name="Sun H."/>
            <person name="Kurtzman C.P."/>
            <person name="Blackwell M."/>
            <person name="Grigoriev I.V."/>
            <person name="Jeffries T.W."/>
        </authorList>
    </citation>
    <scope>NUCLEOTIDE SEQUENCE [LARGE SCALE GENOMIC DNA]</scope>
    <source>
        <strain evidence="2 3">DSM 6958</strain>
    </source>
</reference>
<accession>A0A1E3PFI9</accession>
<gene>
    <name evidence="2" type="ORF">NADFUDRAFT_66925</name>
</gene>
<dbReference type="STRING" id="857566.A0A1E3PFI9"/>
<keyword evidence="3" id="KW-1185">Reference proteome</keyword>
<proteinExistence type="predicted"/>
<feature type="region of interest" description="Disordered" evidence="1">
    <location>
        <begin position="341"/>
        <end position="391"/>
    </location>
</feature>
<dbReference type="Proteomes" id="UP000095009">
    <property type="component" value="Unassembled WGS sequence"/>
</dbReference>
<evidence type="ECO:0000256" key="1">
    <source>
        <dbReference type="SAM" id="MobiDB-lite"/>
    </source>
</evidence>
<dbReference type="EMBL" id="KV454412">
    <property type="protein sequence ID" value="ODQ64161.1"/>
    <property type="molecule type" value="Genomic_DNA"/>
</dbReference>
<feature type="compositionally biased region" description="Basic residues" evidence="1">
    <location>
        <begin position="354"/>
        <end position="365"/>
    </location>
</feature>
<dbReference type="AlphaFoldDB" id="A0A1E3PFI9"/>
<name>A0A1E3PFI9_9ASCO</name>
<protein>
    <submittedName>
        <fullName evidence="2">Uncharacterized protein</fullName>
    </submittedName>
</protein>
<organism evidence="2 3">
    <name type="scientific">Nadsonia fulvescens var. elongata DSM 6958</name>
    <dbReference type="NCBI Taxonomy" id="857566"/>
    <lineage>
        <taxon>Eukaryota</taxon>
        <taxon>Fungi</taxon>
        <taxon>Dikarya</taxon>
        <taxon>Ascomycota</taxon>
        <taxon>Saccharomycotina</taxon>
        <taxon>Dipodascomycetes</taxon>
        <taxon>Dipodascales</taxon>
        <taxon>Dipodascales incertae sedis</taxon>
        <taxon>Nadsonia</taxon>
    </lineage>
</organism>
<feature type="compositionally biased region" description="Low complexity" evidence="1">
    <location>
        <begin position="369"/>
        <end position="383"/>
    </location>
</feature>
<sequence>MNRRATSLNEGDFGNSYLLSKSVLGLINDTGDPSDNYEYDAERRENLENNDKCLDREKLIGDIANIYNYVSDSYHQAVKLFLNRKFVQCHKTLKPVFKYCKDATIFSENNMSDDLSGEVVPRSLVIRVWGLYLALFDVAAKIARSDDGTESHNVHKDESLITGDTWSKMESLEFLAMINDHRLWDFIIDEVCQRLSNVPASIMVALTLLSLRYGTDFNKHDELNITDAVVKLDQNFVASKLEEYIIHINIRRNLNNHANDNTSEKNEERTALKRLLNIYILQVLPSLNEFDYARKFIDSNRPLILANENIGIAQGVQNDEGVIQSLFESLNSVELQAIDRKNGKKQESIELKQRKMKKKHSKCPSRRLSQAQSSPQPETQSQSYGNPTPIPSKMMNFEDRGCINEDEFMPQGPFDLLLGFKRSLLQCIRIGKLPPKATSLASPKKPQLFCGTNFLYQISALIFLVTITMNKKYRQKLSQILPRLWTRLVHTVRMGTKVSYV</sequence>
<dbReference type="OrthoDB" id="3981028at2759"/>
<evidence type="ECO:0000313" key="3">
    <source>
        <dbReference type="Proteomes" id="UP000095009"/>
    </source>
</evidence>
<evidence type="ECO:0000313" key="2">
    <source>
        <dbReference type="EMBL" id="ODQ64161.1"/>
    </source>
</evidence>
<feature type="compositionally biased region" description="Basic and acidic residues" evidence="1">
    <location>
        <begin position="341"/>
        <end position="353"/>
    </location>
</feature>